<evidence type="ECO:0000313" key="7">
    <source>
        <dbReference type="EMBL" id="KAF7463909.1"/>
    </source>
</evidence>
<sequence>MPEFMRNFQRGQVTRRGFKLVMGSLYHVYVALEEEMDHNKDNPVFVPVCFPEELHRRTALEQDMAFWYQ</sequence>
<dbReference type="SUPFAM" id="SSF48613">
    <property type="entry name" value="Heme oxygenase-like"/>
    <property type="match status" value="1"/>
</dbReference>
<dbReference type="GO" id="GO:0042167">
    <property type="term" value="P:heme catabolic process"/>
    <property type="evidence" value="ECO:0007669"/>
    <property type="project" value="TreeGrafter"/>
</dbReference>
<keyword evidence="9" id="KW-1185">Reference proteome</keyword>
<dbReference type="GO" id="GO:0006788">
    <property type="term" value="P:heme oxidation"/>
    <property type="evidence" value="ECO:0007669"/>
    <property type="project" value="InterPro"/>
</dbReference>
<dbReference type="GO" id="GO:0020037">
    <property type="term" value="F:heme binding"/>
    <property type="evidence" value="ECO:0007669"/>
    <property type="project" value="TreeGrafter"/>
</dbReference>
<dbReference type="PANTHER" id="PTHR10720">
    <property type="entry name" value="HEME OXYGENASE"/>
    <property type="match status" value="1"/>
</dbReference>
<evidence type="ECO:0000313" key="9">
    <source>
        <dbReference type="Proteomes" id="UP000335636"/>
    </source>
</evidence>
<keyword evidence="1" id="KW-0256">Endoplasmic reticulum</keyword>
<dbReference type="Proteomes" id="UP000662637">
    <property type="component" value="Unassembled WGS sequence"/>
</dbReference>
<dbReference type="GO" id="GO:0006979">
    <property type="term" value="P:response to oxidative stress"/>
    <property type="evidence" value="ECO:0007669"/>
    <property type="project" value="TreeGrafter"/>
</dbReference>
<evidence type="ECO:0000313" key="8">
    <source>
        <dbReference type="EMBL" id="VTJ87486.1"/>
    </source>
</evidence>
<organism evidence="8 9">
    <name type="scientific">Marmota monax</name>
    <name type="common">Woodchuck</name>
    <dbReference type="NCBI Taxonomy" id="9995"/>
    <lineage>
        <taxon>Eukaryota</taxon>
        <taxon>Metazoa</taxon>
        <taxon>Chordata</taxon>
        <taxon>Craniata</taxon>
        <taxon>Vertebrata</taxon>
        <taxon>Euteleostomi</taxon>
        <taxon>Mammalia</taxon>
        <taxon>Eutheria</taxon>
        <taxon>Euarchontoglires</taxon>
        <taxon>Glires</taxon>
        <taxon>Rodentia</taxon>
        <taxon>Sciuromorpha</taxon>
        <taxon>Sciuridae</taxon>
        <taxon>Xerinae</taxon>
        <taxon>Marmotini</taxon>
        <taxon>Marmota</taxon>
    </lineage>
</organism>
<reference evidence="7" key="2">
    <citation type="submission" date="2020-08" db="EMBL/GenBank/DDBJ databases">
        <authorList>
            <person name="Shumante A."/>
            <person name="Zimin A.V."/>
            <person name="Puiu D."/>
            <person name="Salzberg S.L."/>
        </authorList>
    </citation>
    <scope>NUCLEOTIDE SEQUENCE</scope>
    <source>
        <strain evidence="7">WC2-LM</strain>
        <tissue evidence="7">Liver</tissue>
    </source>
</reference>
<gene>
    <name evidence="7" type="ORF">GHT09_008288</name>
    <name evidence="8" type="ORF">MONAX_5E028910</name>
</gene>
<proteinExistence type="predicted"/>
<evidence type="ECO:0000256" key="6">
    <source>
        <dbReference type="ARBA" id="ARBA00047547"/>
    </source>
</evidence>
<dbReference type="EMBL" id="CABDUW010002611">
    <property type="protein sequence ID" value="VTJ87486.1"/>
    <property type="molecule type" value="Genomic_DNA"/>
</dbReference>
<dbReference type="EMBL" id="WJEC01008103">
    <property type="protein sequence ID" value="KAF7463909.1"/>
    <property type="molecule type" value="Genomic_DNA"/>
</dbReference>
<dbReference type="Gene3D" id="1.20.910.10">
    <property type="entry name" value="Heme oxygenase-like"/>
    <property type="match status" value="1"/>
</dbReference>
<evidence type="ECO:0000256" key="5">
    <source>
        <dbReference type="ARBA" id="ARBA00046441"/>
    </source>
</evidence>
<name>A0A5E4D0B5_MARMO</name>
<protein>
    <recommendedName>
        <fullName evidence="4">Heme oxygenase 1</fullName>
    </recommendedName>
</protein>
<accession>A0A5E4D0B5</accession>
<evidence type="ECO:0000256" key="4">
    <source>
        <dbReference type="ARBA" id="ARBA00040247"/>
    </source>
</evidence>
<dbReference type="Proteomes" id="UP000335636">
    <property type="component" value="Unassembled WGS sequence"/>
</dbReference>
<evidence type="ECO:0000256" key="3">
    <source>
        <dbReference type="ARBA" id="ARBA00037869"/>
    </source>
</evidence>
<comment type="subunit">
    <text evidence="5">Homodimer and higher order homooligomer. Oligomerization is crucial for its stability and function in the endoplasmic reticulum. Interacts with FLVCR2; this interaction is potentiated in the presence of heme.</text>
</comment>
<dbReference type="InterPro" id="IPR016084">
    <property type="entry name" value="Haem_Oase-like_multi-hlx"/>
</dbReference>
<evidence type="ECO:0000256" key="1">
    <source>
        <dbReference type="ARBA" id="ARBA00022824"/>
    </source>
</evidence>
<dbReference type="InterPro" id="IPR002051">
    <property type="entry name" value="Haem_Oase"/>
</dbReference>
<evidence type="ECO:0000256" key="2">
    <source>
        <dbReference type="ARBA" id="ARBA00037361"/>
    </source>
</evidence>
<dbReference type="AlphaFoldDB" id="A0A5E4D0B5"/>
<comment type="subcellular location">
    <subcellularLocation>
        <location evidence="3">Endoplasmic reticulum membrane</location>
        <topology evidence="3">Single-pass type IV membrane protein</topology>
        <orientation evidence="3">Cytoplasmic side</orientation>
    </subcellularLocation>
</comment>
<reference evidence="8 9" key="1">
    <citation type="submission" date="2019-04" db="EMBL/GenBank/DDBJ databases">
        <authorList>
            <person name="Alioto T."/>
            <person name="Alioto T."/>
        </authorList>
    </citation>
    <scope>NUCLEOTIDE SEQUENCE [LARGE SCALE GENOMIC DNA]</scope>
</reference>
<comment type="catalytic activity">
    <reaction evidence="6">
        <text>heme b + 3 reduced [NADPH--hemoprotein reductase] + 3 O2 = biliverdin IXalpha + CO + Fe(2+) + 3 oxidized [NADPH--hemoprotein reductase] + 3 H2O + H(+)</text>
        <dbReference type="Rhea" id="RHEA:21764"/>
        <dbReference type="Rhea" id="RHEA-COMP:11964"/>
        <dbReference type="Rhea" id="RHEA-COMP:11965"/>
        <dbReference type="ChEBI" id="CHEBI:15377"/>
        <dbReference type="ChEBI" id="CHEBI:15378"/>
        <dbReference type="ChEBI" id="CHEBI:15379"/>
        <dbReference type="ChEBI" id="CHEBI:17245"/>
        <dbReference type="ChEBI" id="CHEBI:29033"/>
        <dbReference type="ChEBI" id="CHEBI:57618"/>
        <dbReference type="ChEBI" id="CHEBI:57991"/>
        <dbReference type="ChEBI" id="CHEBI:58210"/>
        <dbReference type="ChEBI" id="CHEBI:60344"/>
        <dbReference type="EC" id="1.14.14.18"/>
    </reaction>
    <physiologicalReaction direction="left-to-right" evidence="6">
        <dbReference type="Rhea" id="RHEA:21765"/>
    </physiologicalReaction>
</comment>
<comment type="function">
    <text evidence="2">Catalyzes the oxidative cleavage of heme at the alpha-methene bridge carbon, released as carbon monoxide (CO), to generate biliverdin IXalpha, while releasing the central heme iron chelate as ferrous iron.</text>
</comment>
<dbReference type="InterPro" id="IPR016053">
    <property type="entry name" value="Haem_Oase-like"/>
</dbReference>
<dbReference type="GO" id="GO:0004392">
    <property type="term" value="F:heme oxygenase (decyclizing) activity"/>
    <property type="evidence" value="ECO:0007669"/>
    <property type="project" value="UniProtKB-EC"/>
</dbReference>
<dbReference type="Pfam" id="PF01126">
    <property type="entry name" value="Heme_oxygenase"/>
    <property type="match status" value="1"/>
</dbReference>
<dbReference type="GO" id="GO:0005789">
    <property type="term" value="C:endoplasmic reticulum membrane"/>
    <property type="evidence" value="ECO:0007669"/>
    <property type="project" value="UniProtKB-SubCell"/>
</dbReference>
<dbReference type="PANTHER" id="PTHR10720:SF1">
    <property type="entry name" value="HEME OXYGENASE 1"/>
    <property type="match status" value="1"/>
</dbReference>